<name>A0A0P7WYJ3_SCLFO</name>
<sequence length="209" mass="22939">MSHFLASWKGAERKQMDQCRLQYVKVMTSQPSRLTTNVEEGEEKGGADATAQRRGRVEGCYPCVRVDANRQRGQVMVSRGPRAEGRVKGTRFCQNALRRQRALTSSLSRVPAGMADLLEATVLHLSSSPSDCFFPLAEFKGGDSTVTPQSLTPMEQLGVQLTIRYGDHLGLLEGGSERDLCLLVTHCRHSSSDQQAHTTSTLCILIGCL</sequence>
<evidence type="ECO:0000313" key="3">
    <source>
        <dbReference type="Proteomes" id="UP000034805"/>
    </source>
</evidence>
<comment type="caution">
    <text evidence="2">The sequence shown here is derived from an EMBL/GenBank/DDBJ whole genome shotgun (WGS) entry which is preliminary data.</text>
</comment>
<protein>
    <recommendedName>
        <fullName evidence="1">BROMI C-terminal Rab TBC-like domain-containing protein</fullName>
    </recommendedName>
</protein>
<gene>
    <name evidence="2" type="ORF">Z043_114506</name>
</gene>
<evidence type="ECO:0000259" key="1">
    <source>
        <dbReference type="Pfam" id="PF23440"/>
    </source>
</evidence>
<dbReference type="InterPro" id="IPR055392">
    <property type="entry name" value="BROMI_C"/>
</dbReference>
<accession>A0A0P7WYJ3</accession>
<feature type="domain" description="BROMI C-terminal Rab TBC-like" evidence="1">
    <location>
        <begin position="114"/>
        <end position="205"/>
    </location>
</feature>
<reference evidence="2 3" key="1">
    <citation type="submission" date="2015-08" db="EMBL/GenBank/DDBJ databases">
        <title>The genome of the Asian arowana (Scleropages formosus).</title>
        <authorList>
            <person name="Tan M.H."/>
            <person name="Gan H.M."/>
            <person name="Croft L.J."/>
            <person name="Austin C.M."/>
        </authorList>
    </citation>
    <scope>NUCLEOTIDE SEQUENCE [LARGE SCALE GENOMIC DNA]</scope>
    <source>
        <strain evidence="2">Aro1</strain>
    </source>
</reference>
<evidence type="ECO:0000313" key="2">
    <source>
        <dbReference type="EMBL" id="KPP66948.1"/>
    </source>
</evidence>
<dbReference type="EMBL" id="JARO02005327">
    <property type="protein sequence ID" value="KPP66948.1"/>
    <property type="molecule type" value="Genomic_DNA"/>
</dbReference>
<dbReference type="Proteomes" id="UP000034805">
    <property type="component" value="Unassembled WGS sequence"/>
</dbReference>
<organism evidence="2 3">
    <name type="scientific">Scleropages formosus</name>
    <name type="common">Asian bonytongue</name>
    <name type="synonym">Osteoglossum formosum</name>
    <dbReference type="NCBI Taxonomy" id="113540"/>
    <lineage>
        <taxon>Eukaryota</taxon>
        <taxon>Metazoa</taxon>
        <taxon>Chordata</taxon>
        <taxon>Craniata</taxon>
        <taxon>Vertebrata</taxon>
        <taxon>Euteleostomi</taxon>
        <taxon>Actinopterygii</taxon>
        <taxon>Neopterygii</taxon>
        <taxon>Teleostei</taxon>
        <taxon>Osteoglossocephala</taxon>
        <taxon>Osteoglossomorpha</taxon>
        <taxon>Osteoglossiformes</taxon>
        <taxon>Osteoglossidae</taxon>
        <taxon>Scleropages</taxon>
    </lineage>
</organism>
<proteinExistence type="predicted"/>
<dbReference type="AlphaFoldDB" id="A0A0P7WYJ3"/>
<dbReference type="Pfam" id="PF23440">
    <property type="entry name" value="BROMI_C"/>
    <property type="match status" value="1"/>
</dbReference>